<dbReference type="InterPro" id="IPR021858">
    <property type="entry name" value="Fun_TF"/>
</dbReference>
<dbReference type="PROSITE" id="PS00028">
    <property type="entry name" value="ZINC_FINGER_C2H2_1"/>
    <property type="match status" value="1"/>
</dbReference>
<evidence type="ECO:0000313" key="2">
    <source>
        <dbReference type="EMBL" id="EXJ67987.1"/>
    </source>
</evidence>
<dbReference type="OrthoDB" id="416217at2759"/>
<protein>
    <recommendedName>
        <fullName evidence="1">C2H2-type domain-containing protein</fullName>
    </recommendedName>
</protein>
<dbReference type="InterPro" id="IPR013087">
    <property type="entry name" value="Znf_C2H2_type"/>
</dbReference>
<dbReference type="RefSeq" id="XP_007747373.1">
    <property type="nucleotide sequence ID" value="XM_007749183.1"/>
</dbReference>
<dbReference type="InterPro" id="IPR022698">
    <property type="entry name" value="OrsD"/>
</dbReference>
<dbReference type="AlphaFoldDB" id="W9WIM5"/>
<proteinExistence type="predicted"/>
<feature type="domain" description="C2H2-type" evidence="1">
    <location>
        <begin position="95"/>
        <end position="117"/>
    </location>
</feature>
<name>W9WIM5_9EURO</name>
<dbReference type="eggNOG" id="ENOG502SJJF">
    <property type="taxonomic scope" value="Eukaryota"/>
</dbReference>
<dbReference type="EMBL" id="AMGX01000014">
    <property type="protein sequence ID" value="EXJ67987.1"/>
    <property type="molecule type" value="Genomic_DNA"/>
</dbReference>
<dbReference type="PANTHER" id="PTHR47784:SF5">
    <property type="entry name" value="STEROL UPTAKE CONTROL PROTEIN 2"/>
    <property type="match status" value="1"/>
</dbReference>
<accession>W9WIM5</accession>
<gene>
    <name evidence="2" type="ORF">A1O5_08601</name>
</gene>
<reference evidence="2 3" key="1">
    <citation type="submission" date="2013-03" db="EMBL/GenBank/DDBJ databases">
        <title>The Genome Sequence of Cladophialophora psammophila CBS 110553.</title>
        <authorList>
            <consortium name="The Broad Institute Genomics Platform"/>
            <person name="Cuomo C."/>
            <person name="de Hoog S."/>
            <person name="Gorbushina A."/>
            <person name="Walker B."/>
            <person name="Young S.K."/>
            <person name="Zeng Q."/>
            <person name="Gargeya S."/>
            <person name="Fitzgerald M."/>
            <person name="Haas B."/>
            <person name="Abouelleil A."/>
            <person name="Allen A.W."/>
            <person name="Alvarado L."/>
            <person name="Arachchi H.M."/>
            <person name="Berlin A.M."/>
            <person name="Chapman S.B."/>
            <person name="Gainer-Dewar J."/>
            <person name="Goldberg J."/>
            <person name="Griggs A."/>
            <person name="Gujja S."/>
            <person name="Hansen M."/>
            <person name="Howarth C."/>
            <person name="Imamovic A."/>
            <person name="Ireland A."/>
            <person name="Larimer J."/>
            <person name="McCowan C."/>
            <person name="Murphy C."/>
            <person name="Pearson M."/>
            <person name="Poon T.W."/>
            <person name="Priest M."/>
            <person name="Roberts A."/>
            <person name="Saif S."/>
            <person name="Shea T."/>
            <person name="Sisk P."/>
            <person name="Sykes S."/>
            <person name="Wortman J."/>
            <person name="Nusbaum C."/>
            <person name="Birren B."/>
        </authorList>
    </citation>
    <scope>NUCLEOTIDE SEQUENCE [LARGE SCALE GENOMIC DNA]</scope>
    <source>
        <strain evidence="2 3">CBS 110553</strain>
    </source>
</reference>
<comment type="caution">
    <text evidence="2">The sequence shown here is derived from an EMBL/GenBank/DDBJ whole genome shotgun (WGS) entry which is preliminary data.</text>
</comment>
<dbReference type="STRING" id="1182543.W9WIM5"/>
<sequence length="625" mass="69448">MQEYIPDGSPRFQRLNALLTYMPDYGVVICKRCEFAIQPQAISSHLLRHHIYRGERQHLLETIGRLKLLDPAEVPKPPPDISPLPYLQVSDGYRCNFPACGHLCISEKRMNQHHGSHKEISAIDVEIQARRVRLQTFFKGNKVRYFEVHTGHGASSHKGPADSTRHPLLRLSHLSHAQVAPTLPANDDSGNSGKSSAAELPMSDLMYLHHYITRTSLSLTRGDDSLTFWADTLPVHASTQPFLMHGILGVAAFHQAALTSDGQKRKMHQSNGLLHQSAGLITFRELIKQPTAETSTSLTAFARLLGVQFCAQALLDAEDQLAPVDQPHKPELSQILDFMLLLRGGCDLLVNMQRNFSEASGFALPSEVLQGLGPLEIASDADSSFLPYAINQLNALLRRKSSAFKTASINIASIDDVRHLAELCKEASMLVPARPITKAWVRSNLPSDTRLSSHIEDIAKALPIALADARLSSSRDRMLLTPRPVVECYPYIPPAIYSHLASLPGRIISAGPIPDSSELEMFDQAMAALVSSYSRSYAANTTWAQWNGIESWPRLLPDEFLRLIEAANSIALVLVAYWCVLVSKQEKFYWFLNGQSQRMLNVILANLDPDMQSFLQEILSYLSQA</sequence>
<dbReference type="Pfam" id="PF11951">
    <property type="entry name" value="Fungal_trans_2"/>
    <property type="match status" value="1"/>
</dbReference>
<keyword evidence="3" id="KW-1185">Reference proteome</keyword>
<dbReference type="InterPro" id="IPR053157">
    <property type="entry name" value="Sterol_Uptake_Regulator"/>
</dbReference>
<dbReference type="PANTHER" id="PTHR47784">
    <property type="entry name" value="STEROL UPTAKE CONTROL PROTEIN 2"/>
    <property type="match status" value="1"/>
</dbReference>
<evidence type="ECO:0000313" key="3">
    <source>
        <dbReference type="Proteomes" id="UP000019471"/>
    </source>
</evidence>
<dbReference type="GeneID" id="19193300"/>
<dbReference type="Pfam" id="PF12013">
    <property type="entry name" value="OrsD"/>
    <property type="match status" value="1"/>
</dbReference>
<organism evidence="2 3">
    <name type="scientific">Cladophialophora psammophila CBS 110553</name>
    <dbReference type="NCBI Taxonomy" id="1182543"/>
    <lineage>
        <taxon>Eukaryota</taxon>
        <taxon>Fungi</taxon>
        <taxon>Dikarya</taxon>
        <taxon>Ascomycota</taxon>
        <taxon>Pezizomycotina</taxon>
        <taxon>Eurotiomycetes</taxon>
        <taxon>Chaetothyriomycetidae</taxon>
        <taxon>Chaetothyriales</taxon>
        <taxon>Herpotrichiellaceae</taxon>
        <taxon>Cladophialophora</taxon>
    </lineage>
</organism>
<dbReference type="Proteomes" id="UP000019471">
    <property type="component" value="Unassembled WGS sequence"/>
</dbReference>
<dbReference type="GO" id="GO:0001228">
    <property type="term" value="F:DNA-binding transcription activator activity, RNA polymerase II-specific"/>
    <property type="evidence" value="ECO:0007669"/>
    <property type="project" value="TreeGrafter"/>
</dbReference>
<evidence type="ECO:0000259" key="1">
    <source>
        <dbReference type="PROSITE" id="PS00028"/>
    </source>
</evidence>
<dbReference type="HOGENOM" id="CLU_024934_8_0_1"/>